<organism evidence="2 3">
    <name type="scientific">Methylobacterium isbiliense</name>
    <dbReference type="NCBI Taxonomy" id="315478"/>
    <lineage>
        <taxon>Bacteria</taxon>
        <taxon>Pseudomonadati</taxon>
        <taxon>Pseudomonadota</taxon>
        <taxon>Alphaproteobacteria</taxon>
        <taxon>Hyphomicrobiales</taxon>
        <taxon>Methylobacteriaceae</taxon>
        <taxon>Methylobacterium</taxon>
    </lineage>
</organism>
<evidence type="ECO:0000313" key="3">
    <source>
        <dbReference type="Proteomes" id="UP001055153"/>
    </source>
</evidence>
<accession>A0ABQ4SCM3</accession>
<dbReference type="RefSeq" id="WP_238235096.1">
    <property type="nucleotide sequence ID" value="NZ_BPQQ01000022.1"/>
</dbReference>
<dbReference type="Pfam" id="PF08241">
    <property type="entry name" value="Methyltransf_11"/>
    <property type="match status" value="1"/>
</dbReference>
<dbReference type="InterPro" id="IPR029063">
    <property type="entry name" value="SAM-dependent_MTases_sf"/>
</dbReference>
<keyword evidence="3" id="KW-1185">Reference proteome</keyword>
<dbReference type="PANTHER" id="PTHR42912">
    <property type="entry name" value="METHYLTRANSFERASE"/>
    <property type="match status" value="1"/>
</dbReference>
<evidence type="ECO:0000259" key="1">
    <source>
        <dbReference type="Pfam" id="PF08241"/>
    </source>
</evidence>
<dbReference type="Proteomes" id="UP001055153">
    <property type="component" value="Unassembled WGS sequence"/>
</dbReference>
<reference evidence="2" key="2">
    <citation type="submission" date="2021-08" db="EMBL/GenBank/DDBJ databases">
        <authorList>
            <person name="Tani A."/>
            <person name="Ola A."/>
            <person name="Ogura Y."/>
            <person name="Katsura K."/>
            <person name="Hayashi T."/>
        </authorList>
    </citation>
    <scope>NUCLEOTIDE SEQUENCE</scope>
    <source>
        <strain evidence="2">DSM 17168</strain>
    </source>
</reference>
<sequence>MAALRSSGDLLADRRYVWAEAALAEGDPAAAADLAEQVLERAPSYGPAWLLLGQAREALARDEAGREHAREAFARALALDPQDALGAALRLARLGGAADRPALSPAYVRALFDGYAGRFEDHLVGALGYCAPEMIRAALATLAPARGRALPFRRALDLGCGTGLAARALGGMAAAIEGVDLSPRMLAEARRRGGYARLHEADLGSFLAGQAPGSADLLVAADVFVYVRDLGPVFREAARVLEPGGLFALTLQAHAGEGAVLGADGRYAHAEALLHAEADGAGLAPALLRPAAIRRQNGEGVPGWLAVLARDA</sequence>
<dbReference type="EMBL" id="BPQQ01000022">
    <property type="protein sequence ID" value="GJE00220.1"/>
    <property type="molecule type" value="Genomic_DNA"/>
</dbReference>
<dbReference type="InterPro" id="IPR050508">
    <property type="entry name" value="Methyltransf_Superfamily"/>
</dbReference>
<comment type="caution">
    <text evidence="2">The sequence shown here is derived from an EMBL/GenBank/DDBJ whole genome shotgun (WGS) entry which is preliminary data.</text>
</comment>
<dbReference type="SUPFAM" id="SSF48452">
    <property type="entry name" value="TPR-like"/>
    <property type="match status" value="1"/>
</dbReference>
<evidence type="ECO:0000313" key="2">
    <source>
        <dbReference type="EMBL" id="GJE00220.1"/>
    </source>
</evidence>
<proteinExistence type="predicted"/>
<reference evidence="2" key="1">
    <citation type="journal article" date="2021" name="Front. Microbiol.">
        <title>Comprehensive Comparative Genomics and Phenotyping of Methylobacterium Species.</title>
        <authorList>
            <person name="Alessa O."/>
            <person name="Ogura Y."/>
            <person name="Fujitani Y."/>
            <person name="Takami H."/>
            <person name="Hayashi T."/>
            <person name="Sahin N."/>
            <person name="Tani A."/>
        </authorList>
    </citation>
    <scope>NUCLEOTIDE SEQUENCE</scope>
    <source>
        <strain evidence="2">DSM 17168</strain>
    </source>
</reference>
<name>A0ABQ4SCM3_9HYPH</name>
<dbReference type="InterPro" id="IPR013216">
    <property type="entry name" value="Methyltransf_11"/>
</dbReference>
<dbReference type="InterPro" id="IPR011990">
    <property type="entry name" value="TPR-like_helical_dom_sf"/>
</dbReference>
<gene>
    <name evidence="2" type="primary">tam_1</name>
    <name evidence="2" type="ORF">GMJLKIPL_2138</name>
</gene>
<dbReference type="Gene3D" id="1.25.40.10">
    <property type="entry name" value="Tetratricopeptide repeat domain"/>
    <property type="match status" value="1"/>
</dbReference>
<dbReference type="SUPFAM" id="SSF53335">
    <property type="entry name" value="S-adenosyl-L-methionine-dependent methyltransferases"/>
    <property type="match status" value="1"/>
</dbReference>
<dbReference type="PANTHER" id="PTHR42912:SF93">
    <property type="entry name" value="N6-ADENOSINE-METHYLTRANSFERASE TMT1A"/>
    <property type="match status" value="1"/>
</dbReference>
<feature type="domain" description="Methyltransferase type 11" evidence="1">
    <location>
        <begin position="156"/>
        <end position="248"/>
    </location>
</feature>
<dbReference type="CDD" id="cd02440">
    <property type="entry name" value="AdoMet_MTases"/>
    <property type="match status" value="1"/>
</dbReference>
<dbReference type="Gene3D" id="3.40.50.150">
    <property type="entry name" value="Vaccinia Virus protein VP39"/>
    <property type="match status" value="1"/>
</dbReference>
<protein>
    <submittedName>
        <fullName evidence="2">Trans-aconitate 2-methyltransferase</fullName>
    </submittedName>
</protein>